<dbReference type="InterPro" id="IPR015897">
    <property type="entry name" value="CHK_kinase-like"/>
</dbReference>
<dbReference type="GO" id="GO:0016740">
    <property type="term" value="F:transferase activity"/>
    <property type="evidence" value="ECO:0007669"/>
    <property type="project" value="UniProtKB-KW"/>
</dbReference>
<evidence type="ECO:0000313" key="3">
    <source>
        <dbReference type="Proteomes" id="UP000007798"/>
    </source>
</evidence>
<dbReference type="Gene3D" id="3.90.1200.10">
    <property type="match status" value="1"/>
</dbReference>
<protein>
    <recommendedName>
        <fullName evidence="1">CHK kinase-like domain-containing protein</fullName>
    </recommendedName>
</protein>
<dbReference type="Proteomes" id="UP000007798">
    <property type="component" value="Unassembled WGS sequence"/>
</dbReference>
<feature type="domain" description="CHK kinase-like" evidence="1">
    <location>
        <begin position="137"/>
        <end position="330"/>
    </location>
</feature>
<dbReference type="eggNOG" id="ENOG502RZD1">
    <property type="taxonomic scope" value="Eukaryota"/>
</dbReference>
<dbReference type="AlphaFoldDB" id="B4NIU6"/>
<dbReference type="PANTHER" id="PTHR11012">
    <property type="entry name" value="PROTEIN KINASE-LIKE DOMAIN-CONTAINING"/>
    <property type="match status" value="1"/>
</dbReference>
<dbReference type="Pfam" id="PF02958">
    <property type="entry name" value="EcKL"/>
    <property type="match status" value="1"/>
</dbReference>
<dbReference type="InParanoid" id="B4NIU6"/>
<sequence length="418" mass="49151">MSKKQAHPTSDWLTVKYVEQKLQIYFKEKNLKVQKLDIKPATSNGENFASVLTRINVDYFTDILKNEPQHATFLVKTTLAENDPASHLLKDYGIYVREMIMYEEVLPQLAELLRRELHDERKLFAATVCVDRPKNSITFEDLGLEQYKLVNRLDKLDLPHTHLVLEKLAQFHALSAALNERKPGIFSKNYDRNFFNRHTRGYQSVYENLLRGLSRSLELDNDLKKRYQLKINKLIDRIMDYGEKSTDIRKSDFVTLLHGDVWSTNLMFNYNAQDEPSNCILIDFQFCVWNSPALDLHYFFNSSIHEDLRLNHQTELVQFYYNHLVRALAKLKYNGLIPSLFDFQLQFRAHSFNALYTTLIFEPVMLYNGPELATIEKLMTNTESAIKLHDSLYQNETLRKKLHIWLPIFDQIGLLDDM</sequence>
<dbReference type="PANTHER" id="PTHR11012:SF13">
    <property type="entry name" value="CHK KINASE-LIKE DOMAIN-CONTAINING PROTEIN-RELATED"/>
    <property type="match status" value="1"/>
</dbReference>
<keyword evidence="3" id="KW-1185">Reference proteome</keyword>
<dbReference type="EMBL" id="CH964272">
    <property type="protein sequence ID" value="EDW84848.1"/>
    <property type="molecule type" value="Genomic_DNA"/>
</dbReference>
<gene>
    <name evidence="2" type="primary">Dwil\GK12927</name>
    <name evidence="2" type="ORF">Dwil_GK12927</name>
</gene>
<dbReference type="OrthoDB" id="411145at2759"/>
<dbReference type="SMART" id="SM00587">
    <property type="entry name" value="CHK"/>
    <property type="match status" value="1"/>
</dbReference>
<evidence type="ECO:0000259" key="1">
    <source>
        <dbReference type="SMART" id="SM00587"/>
    </source>
</evidence>
<proteinExistence type="predicted"/>
<dbReference type="KEGG" id="dwi:6651255"/>
<dbReference type="InterPro" id="IPR011009">
    <property type="entry name" value="Kinase-like_dom_sf"/>
</dbReference>
<evidence type="ECO:0000313" key="2">
    <source>
        <dbReference type="EMBL" id="EDW84848.1"/>
    </source>
</evidence>
<organism evidence="2 3">
    <name type="scientific">Drosophila willistoni</name>
    <name type="common">Fruit fly</name>
    <dbReference type="NCBI Taxonomy" id="7260"/>
    <lineage>
        <taxon>Eukaryota</taxon>
        <taxon>Metazoa</taxon>
        <taxon>Ecdysozoa</taxon>
        <taxon>Arthropoda</taxon>
        <taxon>Hexapoda</taxon>
        <taxon>Insecta</taxon>
        <taxon>Pterygota</taxon>
        <taxon>Neoptera</taxon>
        <taxon>Endopterygota</taxon>
        <taxon>Diptera</taxon>
        <taxon>Brachycera</taxon>
        <taxon>Muscomorpha</taxon>
        <taxon>Ephydroidea</taxon>
        <taxon>Drosophilidae</taxon>
        <taxon>Drosophila</taxon>
        <taxon>Sophophora</taxon>
    </lineage>
</organism>
<dbReference type="OMA" id="HIMEYSE"/>
<dbReference type="SUPFAM" id="SSF56112">
    <property type="entry name" value="Protein kinase-like (PK-like)"/>
    <property type="match status" value="1"/>
</dbReference>
<name>B4NIU6_DROWI</name>
<reference evidence="2 3" key="1">
    <citation type="journal article" date="2007" name="Nature">
        <title>Evolution of genes and genomes on the Drosophila phylogeny.</title>
        <authorList>
            <consortium name="Drosophila 12 Genomes Consortium"/>
            <person name="Clark A.G."/>
            <person name="Eisen M.B."/>
            <person name="Smith D.R."/>
            <person name="Bergman C.M."/>
            <person name="Oliver B."/>
            <person name="Markow T.A."/>
            <person name="Kaufman T.C."/>
            <person name="Kellis M."/>
            <person name="Gelbart W."/>
            <person name="Iyer V.N."/>
            <person name="Pollard D.A."/>
            <person name="Sackton T.B."/>
            <person name="Larracuente A.M."/>
            <person name="Singh N.D."/>
            <person name="Abad J.P."/>
            <person name="Abt D.N."/>
            <person name="Adryan B."/>
            <person name="Aguade M."/>
            <person name="Akashi H."/>
            <person name="Anderson W.W."/>
            <person name="Aquadro C.F."/>
            <person name="Ardell D.H."/>
            <person name="Arguello R."/>
            <person name="Artieri C.G."/>
            <person name="Barbash D.A."/>
            <person name="Barker D."/>
            <person name="Barsanti P."/>
            <person name="Batterham P."/>
            <person name="Batzoglou S."/>
            <person name="Begun D."/>
            <person name="Bhutkar A."/>
            <person name="Blanco E."/>
            <person name="Bosak S.A."/>
            <person name="Bradley R.K."/>
            <person name="Brand A.D."/>
            <person name="Brent M.R."/>
            <person name="Brooks A.N."/>
            <person name="Brown R.H."/>
            <person name="Butlin R.K."/>
            <person name="Caggese C."/>
            <person name="Calvi B.R."/>
            <person name="Bernardo de Carvalho A."/>
            <person name="Caspi A."/>
            <person name="Castrezana S."/>
            <person name="Celniker S.E."/>
            <person name="Chang J.L."/>
            <person name="Chapple C."/>
            <person name="Chatterji S."/>
            <person name="Chinwalla A."/>
            <person name="Civetta A."/>
            <person name="Clifton S.W."/>
            <person name="Comeron J.M."/>
            <person name="Costello J.C."/>
            <person name="Coyne J.A."/>
            <person name="Daub J."/>
            <person name="David R.G."/>
            <person name="Delcher A.L."/>
            <person name="Delehaunty K."/>
            <person name="Do C.B."/>
            <person name="Ebling H."/>
            <person name="Edwards K."/>
            <person name="Eickbush T."/>
            <person name="Evans J.D."/>
            <person name="Filipski A."/>
            <person name="Findeiss S."/>
            <person name="Freyhult E."/>
            <person name="Fulton L."/>
            <person name="Fulton R."/>
            <person name="Garcia A.C."/>
            <person name="Gardiner A."/>
            <person name="Garfield D.A."/>
            <person name="Garvin B.E."/>
            <person name="Gibson G."/>
            <person name="Gilbert D."/>
            <person name="Gnerre S."/>
            <person name="Godfrey J."/>
            <person name="Good R."/>
            <person name="Gotea V."/>
            <person name="Gravely B."/>
            <person name="Greenberg A.J."/>
            <person name="Griffiths-Jones S."/>
            <person name="Gross S."/>
            <person name="Guigo R."/>
            <person name="Gustafson E.A."/>
            <person name="Haerty W."/>
            <person name="Hahn M.W."/>
            <person name="Halligan D.L."/>
            <person name="Halpern A.L."/>
            <person name="Halter G.M."/>
            <person name="Han M.V."/>
            <person name="Heger A."/>
            <person name="Hillier L."/>
            <person name="Hinrichs A.S."/>
            <person name="Holmes I."/>
            <person name="Hoskins R.A."/>
            <person name="Hubisz M.J."/>
            <person name="Hultmark D."/>
            <person name="Huntley M.A."/>
            <person name="Jaffe D.B."/>
            <person name="Jagadeeshan S."/>
            <person name="Jeck W.R."/>
            <person name="Johnson J."/>
            <person name="Jones C.D."/>
            <person name="Jordan W.C."/>
            <person name="Karpen G.H."/>
            <person name="Kataoka E."/>
            <person name="Keightley P.D."/>
            <person name="Kheradpour P."/>
            <person name="Kirkness E.F."/>
            <person name="Koerich L.B."/>
            <person name="Kristiansen K."/>
            <person name="Kudrna D."/>
            <person name="Kulathinal R.J."/>
            <person name="Kumar S."/>
            <person name="Kwok R."/>
            <person name="Lander E."/>
            <person name="Langley C.H."/>
            <person name="Lapoint R."/>
            <person name="Lazzaro B.P."/>
            <person name="Lee S.J."/>
            <person name="Levesque L."/>
            <person name="Li R."/>
            <person name="Lin C.F."/>
            <person name="Lin M.F."/>
            <person name="Lindblad-Toh K."/>
            <person name="Llopart A."/>
            <person name="Long M."/>
            <person name="Low L."/>
            <person name="Lozovsky E."/>
            <person name="Lu J."/>
            <person name="Luo M."/>
            <person name="Machado C.A."/>
            <person name="Makalowski W."/>
            <person name="Marzo M."/>
            <person name="Matsuda M."/>
            <person name="Matzkin L."/>
            <person name="McAllister B."/>
            <person name="McBride C.S."/>
            <person name="McKernan B."/>
            <person name="McKernan K."/>
            <person name="Mendez-Lago M."/>
            <person name="Minx P."/>
            <person name="Mollenhauer M.U."/>
            <person name="Montooth K."/>
            <person name="Mount S.M."/>
            <person name="Mu X."/>
            <person name="Myers E."/>
            <person name="Negre B."/>
            <person name="Newfeld S."/>
            <person name="Nielsen R."/>
            <person name="Noor M.A."/>
            <person name="O'Grady P."/>
            <person name="Pachter L."/>
            <person name="Papaceit M."/>
            <person name="Parisi M.J."/>
            <person name="Parisi M."/>
            <person name="Parts L."/>
            <person name="Pedersen J.S."/>
            <person name="Pesole G."/>
            <person name="Phillippy A.M."/>
            <person name="Ponting C.P."/>
            <person name="Pop M."/>
            <person name="Porcelli D."/>
            <person name="Powell J.R."/>
            <person name="Prohaska S."/>
            <person name="Pruitt K."/>
            <person name="Puig M."/>
            <person name="Quesneville H."/>
            <person name="Ram K.R."/>
            <person name="Rand D."/>
            <person name="Rasmussen M.D."/>
            <person name="Reed L.K."/>
            <person name="Reenan R."/>
            <person name="Reily A."/>
            <person name="Remington K.A."/>
            <person name="Rieger T.T."/>
            <person name="Ritchie M.G."/>
            <person name="Robin C."/>
            <person name="Rogers Y.H."/>
            <person name="Rohde C."/>
            <person name="Rozas J."/>
            <person name="Rubenfield M.J."/>
            <person name="Ruiz A."/>
            <person name="Russo S."/>
            <person name="Salzberg S.L."/>
            <person name="Sanchez-Gracia A."/>
            <person name="Saranga D.J."/>
            <person name="Sato H."/>
            <person name="Schaeffer S.W."/>
            <person name="Schatz M.C."/>
            <person name="Schlenke T."/>
            <person name="Schwartz R."/>
            <person name="Segarra C."/>
            <person name="Singh R.S."/>
            <person name="Sirot L."/>
            <person name="Sirota M."/>
            <person name="Sisneros N.B."/>
            <person name="Smith C.D."/>
            <person name="Smith T.F."/>
            <person name="Spieth J."/>
            <person name="Stage D.E."/>
            <person name="Stark A."/>
            <person name="Stephan W."/>
            <person name="Strausberg R.L."/>
            <person name="Strempel S."/>
            <person name="Sturgill D."/>
            <person name="Sutton G."/>
            <person name="Sutton G.G."/>
            <person name="Tao W."/>
            <person name="Teichmann S."/>
            <person name="Tobari Y.N."/>
            <person name="Tomimura Y."/>
            <person name="Tsolas J.M."/>
            <person name="Valente V.L."/>
            <person name="Venter E."/>
            <person name="Venter J.C."/>
            <person name="Vicario S."/>
            <person name="Vieira F.G."/>
            <person name="Vilella A.J."/>
            <person name="Villasante A."/>
            <person name="Walenz B."/>
            <person name="Wang J."/>
            <person name="Wasserman M."/>
            <person name="Watts T."/>
            <person name="Wilson D."/>
            <person name="Wilson R.K."/>
            <person name="Wing R.A."/>
            <person name="Wolfner M.F."/>
            <person name="Wong A."/>
            <person name="Wong G.K."/>
            <person name="Wu C.I."/>
            <person name="Wu G."/>
            <person name="Yamamoto D."/>
            <person name="Yang H.P."/>
            <person name="Yang S.P."/>
            <person name="Yorke J.A."/>
            <person name="Yoshida K."/>
            <person name="Zdobnov E."/>
            <person name="Zhang P."/>
            <person name="Zhang Y."/>
            <person name="Zimin A.V."/>
            <person name="Baldwin J."/>
            <person name="Abdouelleil A."/>
            <person name="Abdulkadir J."/>
            <person name="Abebe A."/>
            <person name="Abera B."/>
            <person name="Abreu J."/>
            <person name="Acer S.C."/>
            <person name="Aftuck L."/>
            <person name="Alexander A."/>
            <person name="An P."/>
            <person name="Anderson E."/>
            <person name="Anderson S."/>
            <person name="Arachi H."/>
            <person name="Azer M."/>
            <person name="Bachantsang P."/>
            <person name="Barry A."/>
            <person name="Bayul T."/>
            <person name="Berlin A."/>
            <person name="Bessette D."/>
            <person name="Bloom T."/>
            <person name="Blye J."/>
            <person name="Boguslavskiy L."/>
            <person name="Bonnet C."/>
            <person name="Boukhgalter B."/>
            <person name="Bourzgui I."/>
            <person name="Brown A."/>
            <person name="Cahill P."/>
            <person name="Channer S."/>
            <person name="Cheshatsang Y."/>
            <person name="Chuda L."/>
            <person name="Citroen M."/>
            <person name="Collymore A."/>
            <person name="Cooke P."/>
            <person name="Costello M."/>
            <person name="D'Aco K."/>
            <person name="Daza R."/>
            <person name="De Haan G."/>
            <person name="DeGray S."/>
            <person name="DeMaso C."/>
            <person name="Dhargay N."/>
            <person name="Dooley K."/>
            <person name="Dooley E."/>
            <person name="Doricent M."/>
            <person name="Dorje P."/>
            <person name="Dorjee K."/>
            <person name="Dupes A."/>
            <person name="Elong R."/>
            <person name="Falk J."/>
            <person name="Farina A."/>
            <person name="Faro S."/>
            <person name="Ferguson D."/>
            <person name="Fisher S."/>
            <person name="Foley C.D."/>
            <person name="Franke A."/>
            <person name="Friedrich D."/>
            <person name="Gadbois L."/>
            <person name="Gearin G."/>
            <person name="Gearin C.R."/>
            <person name="Giannoukos G."/>
            <person name="Goode T."/>
            <person name="Graham J."/>
            <person name="Grandbois E."/>
            <person name="Grewal S."/>
            <person name="Gyaltsen K."/>
            <person name="Hafez N."/>
            <person name="Hagos B."/>
            <person name="Hall J."/>
            <person name="Henson C."/>
            <person name="Hollinger A."/>
            <person name="Honan T."/>
            <person name="Huard M.D."/>
            <person name="Hughes L."/>
            <person name="Hurhula B."/>
            <person name="Husby M.E."/>
            <person name="Kamat A."/>
            <person name="Kanga B."/>
            <person name="Kashin S."/>
            <person name="Khazanovich D."/>
            <person name="Kisner P."/>
            <person name="Lance K."/>
            <person name="Lara M."/>
            <person name="Lee W."/>
            <person name="Lennon N."/>
            <person name="Letendre F."/>
            <person name="LeVine R."/>
            <person name="Lipovsky A."/>
            <person name="Liu X."/>
            <person name="Liu J."/>
            <person name="Liu S."/>
            <person name="Lokyitsang T."/>
            <person name="Lokyitsang Y."/>
            <person name="Lubonja R."/>
            <person name="Lui A."/>
            <person name="MacDonald P."/>
            <person name="Magnisalis V."/>
            <person name="Maru K."/>
            <person name="Matthews C."/>
            <person name="McCusker W."/>
            <person name="McDonough S."/>
            <person name="Mehta T."/>
            <person name="Meldrim J."/>
            <person name="Meneus L."/>
            <person name="Mihai O."/>
            <person name="Mihalev A."/>
            <person name="Mihova T."/>
            <person name="Mittelman R."/>
            <person name="Mlenga V."/>
            <person name="Montmayeur A."/>
            <person name="Mulrain L."/>
            <person name="Navidi A."/>
            <person name="Naylor J."/>
            <person name="Negash T."/>
            <person name="Nguyen T."/>
            <person name="Nguyen N."/>
            <person name="Nicol R."/>
            <person name="Norbu C."/>
            <person name="Norbu N."/>
            <person name="Novod N."/>
            <person name="O'Neill B."/>
            <person name="Osman S."/>
            <person name="Markiewicz E."/>
            <person name="Oyono O.L."/>
            <person name="Patti C."/>
            <person name="Phunkhang P."/>
            <person name="Pierre F."/>
            <person name="Priest M."/>
            <person name="Raghuraman S."/>
            <person name="Rege F."/>
            <person name="Reyes R."/>
            <person name="Rise C."/>
            <person name="Rogov P."/>
            <person name="Ross K."/>
            <person name="Ryan E."/>
            <person name="Settipalli S."/>
            <person name="Shea T."/>
            <person name="Sherpa N."/>
            <person name="Shi L."/>
            <person name="Shih D."/>
            <person name="Sparrow T."/>
            <person name="Spaulding J."/>
            <person name="Stalker J."/>
            <person name="Stange-Thomann N."/>
            <person name="Stavropoulos S."/>
            <person name="Stone C."/>
            <person name="Strader C."/>
            <person name="Tesfaye S."/>
            <person name="Thomson T."/>
            <person name="Thoulutsang Y."/>
            <person name="Thoulutsang D."/>
            <person name="Topham K."/>
            <person name="Topping I."/>
            <person name="Tsamla T."/>
            <person name="Vassiliev H."/>
            <person name="Vo A."/>
            <person name="Wangchuk T."/>
            <person name="Wangdi T."/>
            <person name="Weiand M."/>
            <person name="Wilkinson J."/>
            <person name="Wilson A."/>
            <person name="Yadav S."/>
            <person name="Young G."/>
            <person name="Yu Q."/>
            <person name="Zembek L."/>
            <person name="Zhong D."/>
            <person name="Zimmer A."/>
            <person name="Zwirko Z."/>
            <person name="Jaffe D.B."/>
            <person name="Alvarez P."/>
            <person name="Brockman W."/>
            <person name="Butler J."/>
            <person name="Chin C."/>
            <person name="Gnerre S."/>
            <person name="Grabherr M."/>
            <person name="Kleber M."/>
            <person name="Mauceli E."/>
            <person name="MacCallum I."/>
        </authorList>
    </citation>
    <scope>NUCLEOTIDE SEQUENCE [LARGE SCALE GENOMIC DNA]</scope>
    <source>
        <strain evidence="3">Tucson 14030-0811.24</strain>
    </source>
</reference>
<dbReference type="PhylomeDB" id="B4NIU6"/>
<dbReference type="InterPro" id="IPR004119">
    <property type="entry name" value="EcKL"/>
</dbReference>
<accession>B4NIU6</accession>
<dbReference type="HOGENOM" id="CLU_010718_0_2_1"/>
<keyword evidence="2" id="KW-0808">Transferase</keyword>